<evidence type="ECO:0000313" key="1">
    <source>
        <dbReference type="EMBL" id="KAI8532608.1"/>
    </source>
</evidence>
<comment type="caution">
    <text evidence="1">The sequence shown here is derived from an EMBL/GenBank/DDBJ whole genome shotgun (WGS) entry which is preliminary data.</text>
</comment>
<dbReference type="Proteomes" id="UP001062846">
    <property type="component" value="Chromosome 11"/>
</dbReference>
<sequence length="498" mass="57446">MATERKADHYSSLLSLKNLLRSRFNTNSPLLSTLNVLQLLLVLVLCTSTFAAFSQSIVKALPGPIHFEKDYFDGKFPNLAYNPFSWTKAASMIYLDGPVGSGFSYADNAESYIGDDLLYATDVYNFLLKWLMDHPTFLSNELYIGGDSYSGLIVPIVVQKIYNDSDYANIYKLLFFFFFAGNSEAGVQRQLKLQGYILGNPVTSQHDDKNARIEYAHRHALLSDKLYESIKHNCHGEYIIIDPNNAPCIRDLTLVEQCLTNIFYPLILEPSCNYDSNNSSKLKWDRGFIDEERPRDFLLLPAKPQFWCRFYNYYVLSDIWANDERVREALHVRKGTKDKWLRCNESMAYTEVVFSSLDYHKNLSHTPLRALIYSGDHDMLVPYSGTHKWIESLGLTVDEEWRPWFVDGQNAGYSMRYVMEDVGFRLREQVTQLQSTSLKKVFTCSKGGLLITIFDEHEIDQQPNLFNNFFGGAGHTAPEYKPKEALTMIERWLAFYYL</sequence>
<dbReference type="EMBL" id="CM046398">
    <property type="protein sequence ID" value="KAI8532608.1"/>
    <property type="molecule type" value="Genomic_DNA"/>
</dbReference>
<proteinExistence type="predicted"/>
<evidence type="ECO:0000313" key="2">
    <source>
        <dbReference type="Proteomes" id="UP001062846"/>
    </source>
</evidence>
<name>A0ACC0LUW2_RHOML</name>
<protein>
    <submittedName>
        <fullName evidence="1">Uncharacterized protein</fullName>
    </submittedName>
</protein>
<organism evidence="1 2">
    <name type="scientific">Rhododendron molle</name>
    <name type="common">Chinese azalea</name>
    <name type="synonym">Azalea mollis</name>
    <dbReference type="NCBI Taxonomy" id="49168"/>
    <lineage>
        <taxon>Eukaryota</taxon>
        <taxon>Viridiplantae</taxon>
        <taxon>Streptophyta</taxon>
        <taxon>Embryophyta</taxon>
        <taxon>Tracheophyta</taxon>
        <taxon>Spermatophyta</taxon>
        <taxon>Magnoliopsida</taxon>
        <taxon>eudicotyledons</taxon>
        <taxon>Gunneridae</taxon>
        <taxon>Pentapetalae</taxon>
        <taxon>asterids</taxon>
        <taxon>Ericales</taxon>
        <taxon>Ericaceae</taxon>
        <taxon>Ericoideae</taxon>
        <taxon>Rhodoreae</taxon>
        <taxon>Rhododendron</taxon>
    </lineage>
</organism>
<reference evidence="1" key="1">
    <citation type="submission" date="2022-02" db="EMBL/GenBank/DDBJ databases">
        <title>Plant Genome Project.</title>
        <authorList>
            <person name="Zhang R.-G."/>
        </authorList>
    </citation>
    <scope>NUCLEOTIDE SEQUENCE</scope>
    <source>
        <strain evidence="1">AT1</strain>
    </source>
</reference>
<accession>A0ACC0LUW2</accession>
<gene>
    <name evidence="1" type="ORF">RHMOL_Rhmol11G0226800</name>
</gene>
<keyword evidence="2" id="KW-1185">Reference proteome</keyword>